<keyword evidence="8" id="KW-1185">Reference proteome</keyword>
<dbReference type="RefSeq" id="WP_339617165.1">
    <property type="nucleotide sequence ID" value="NZ_AP031500.1"/>
</dbReference>
<evidence type="ECO:0000256" key="1">
    <source>
        <dbReference type="ARBA" id="ARBA00004496"/>
    </source>
</evidence>
<dbReference type="Gene3D" id="3.40.50.620">
    <property type="entry name" value="HUPs"/>
    <property type="match status" value="1"/>
</dbReference>
<feature type="domain" description="UspA" evidence="6">
    <location>
        <begin position="4"/>
        <end position="136"/>
    </location>
</feature>
<gene>
    <name evidence="7" type="ORF">ACFOEB_17615</name>
</gene>
<dbReference type="PANTHER" id="PTHR46268:SF23">
    <property type="entry name" value="UNIVERSAL STRESS PROTEIN A-RELATED"/>
    <property type="match status" value="1"/>
</dbReference>
<dbReference type="PIRSF" id="PIRSF006276">
    <property type="entry name" value="UspA"/>
    <property type="match status" value="1"/>
</dbReference>
<proteinExistence type="inferred from homology"/>
<evidence type="ECO:0000256" key="3">
    <source>
        <dbReference type="ARBA" id="ARBA00011738"/>
    </source>
</evidence>
<evidence type="ECO:0000256" key="4">
    <source>
        <dbReference type="ARBA" id="ARBA00022490"/>
    </source>
</evidence>
<evidence type="ECO:0000313" key="7">
    <source>
        <dbReference type="EMBL" id="MFC3157030.1"/>
    </source>
</evidence>
<accession>A0ABV7HWX5</accession>
<sequence>MAGYQHILIAVDLEEGATQLLSKAQTIANAAQLHLVHVEEHPVTGYGDVTGHNHSVNEMQIRQTVYPQLSALADSYGIPHANLHITFGDPAYEVHQLANTLNADLIVTGSHGKHGLKRFLGSTSSSIHDGAKRDVLSIYTG</sequence>
<evidence type="ECO:0000256" key="2">
    <source>
        <dbReference type="ARBA" id="ARBA00008791"/>
    </source>
</evidence>
<dbReference type="EMBL" id="JBHRTL010000031">
    <property type="protein sequence ID" value="MFC3157030.1"/>
    <property type="molecule type" value="Genomic_DNA"/>
</dbReference>
<protein>
    <recommendedName>
        <fullName evidence="5">Universal stress protein</fullName>
    </recommendedName>
</protein>
<dbReference type="PANTHER" id="PTHR46268">
    <property type="entry name" value="STRESS RESPONSE PROTEIN NHAX"/>
    <property type="match status" value="1"/>
</dbReference>
<dbReference type="Proteomes" id="UP001595548">
    <property type="component" value="Unassembled WGS sequence"/>
</dbReference>
<dbReference type="InterPro" id="IPR014729">
    <property type="entry name" value="Rossmann-like_a/b/a_fold"/>
</dbReference>
<evidence type="ECO:0000259" key="6">
    <source>
        <dbReference type="Pfam" id="PF00582"/>
    </source>
</evidence>
<comment type="subunit">
    <text evidence="3">Homodimer.</text>
</comment>
<comment type="subcellular location">
    <subcellularLocation>
        <location evidence="1 5">Cytoplasm</location>
    </subcellularLocation>
</comment>
<dbReference type="Pfam" id="PF00582">
    <property type="entry name" value="Usp"/>
    <property type="match status" value="1"/>
</dbReference>
<evidence type="ECO:0000313" key="8">
    <source>
        <dbReference type="Proteomes" id="UP001595548"/>
    </source>
</evidence>
<comment type="similarity">
    <text evidence="2 5">Belongs to the universal stress protein A family.</text>
</comment>
<comment type="caution">
    <text evidence="7">The sequence shown here is derived from an EMBL/GenBank/DDBJ whole genome shotgun (WGS) entry which is preliminary data.</text>
</comment>
<dbReference type="InterPro" id="IPR006016">
    <property type="entry name" value="UspA"/>
</dbReference>
<dbReference type="SUPFAM" id="SSF52402">
    <property type="entry name" value="Adenine nucleotide alpha hydrolases-like"/>
    <property type="match status" value="1"/>
</dbReference>
<evidence type="ECO:0000256" key="5">
    <source>
        <dbReference type="PIRNR" id="PIRNR006276"/>
    </source>
</evidence>
<keyword evidence="4 5" id="KW-0963">Cytoplasm</keyword>
<reference evidence="8" key="1">
    <citation type="journal article" date="2019" name="Int. J. Syst. Evol. Microbiol.">
        <title>The Global Catalogue of Microorganisms (GCM) 10K type strain sequencing project: providing services to taxonomists for standard genome sequencing and annotation.</title>
        <authorList>
            <consortium name="The Broad Institute Genomics Platform"/>
            <consortium name="The Broad Institute Genome Sequencing Center for Infectious Disease"/>
            <person name="Wu L."/>
            <person name="Ma J."/>
        </authorList>
    </citation>
    <scope>NUCLEOTIDE SEQUENCE [LARGE SCALE GENOMIC DNA]</scope>
    <source>
        <strain evidence="8">KCTC 52141</strain>
    </source>
</reference>
<organism evidence="7 8">
    <name type="scientific">Gilvimarinus japonicus</name>
    <dbReference type="NCBI Taxonomy" id="1796469"/>
    <lineage>
        <taxon>Bacteria</taxon>
        <taxon>Pseudomonadati</taxon>
        <taxon>Pseudomonadota</taxon>
        <taxon>Gammaproteobacteria</taxon>
        <taxon>Cellvibrionales</taxon>
        <taxon>Cellvibrionaceae</taxon>
        <taxon>Gilvimarinus</taxon>
    </lineage>
</organism>
<name>A0ABV7HWX5_9GAMM</name>
<dbReference type="PRINTS" id="PR01438">
    <property type="entry name" value="UNVRSLSTRESS"/>
</dbReference>
<dbReference type="InterPro" id="IPR006015">
    <property type="entry name" value="Universal_stress_UspA"/>
</dbReference>